<dbReference type="Pfam" id="PF13602">
    <property type="entry name" value="ADH_zinc_N_2"/>
    <property type="match status" value="1"/>
</dbReference>
<dbReference type="InterPro" id="IPR020806">
    <property type="entry name" value="PKS_PP-bd"/>
</dbReference>
<reference evidence="10" key="2">
    <citation type="submission" date="2020-09" db="EMBL/GenBank/DDBJ databases">
        <title>Reference genome assembly for Australian Ascochyta lentis isolate Al4.</title>
        <authorList>
            <person name="Lee R.C."/>
            <person name="Farfan-Caceres L.M."/>
            <person name="Debler J.W."/>
            <person name="Williams A.H."/>
            <person name="Henares B.M."/>
        </authorList>
    </citation>
    <scope>NUCLEOTIDE SEQUENCE</scope>
    <source>
        <strain evidence="10">Al4</strain>
    </source>
</reference>
<dbReference type="SMART" id="SM00822">
    <property type="entry name" value="PKS_KR"/>
    <property type="match status" value="1"/>
</dbReference>
<feature type="domain" description="PKS/mFAS DH" evidence="9">
    <location>
        <begin position="897"/>
        <end position="1207"/>
    </location>
</feature>
<dbReference type="Pfam" id="PF08240">
    <property type="entry name" value="ADH_N"/>
    <property type="match status" value="1"/>
</dbReference>
<evidence type="ECO:0000256" key="3">
    <source>
        <dbReference type="ARBA" id="ARBA00022679"/>
    </source>
</evidence>
<dbReference type="Gene3D" id="1.10.1200.10">
    <property type="entry name" value="ACP-like"/>
    <property type="match status" value="1"/>
</dbReference>
<dbReference type="SMART" id="SM00827">
    <property type="entry name" value="PKS_AT"/>
    <property type="match status" value="1"/>
</dbReference>
<dbReference type="InterPro" id="IPR014043">
    <property type="entry name" value="Acyl_transferase_dom"/>
</dbReference>
<dbReference type="Pfam" id="PF00550">
    <property type="entry name" value="PP-binding"/>
    <property type="match status" value="1"/>
</dbReference>
<dbReference type="GO" id="GO:0006633">
    <property type="term" value="P:fatty acid biosynthetic process"/>
    <property type="evidence" value="ECO:0007669"/>
    <property type="project" value="TreeGrafter"/>
</dbReference>
<dbReference type="InterPro" id="IPR029063">
    <property type="entry name" value="SAM-dependent_MTases_sf"/>
</dbReference>
<accession>A0A8H7J4B5</accession>
<dbReference type="InterPro" id="IPR032821">
    <property type="entry name" value="PKS_assoc"/>
</dbReference>
<dbReference type="InterPro" id="IPR016039">
    <property type="entry name" value="Thiolase-like"/>
</dbReference>
<feature type="domain" description="Ketosynthase family 3 (KS3)" evidence="8">
    <location>
        <begin position="14"/>
        <end position="372"/>
    </location>
</feature>
<dbReference type="Gene3D" id="3.40.366.10">
    <property type="entry name" value="Malonyl-Coenzyme A Acyl Carrier Protein, domain 2"/>
    <property type="match status" value="1"/>
</dbReference>
<dbReference type="InterPro" id="IPR001227">
    <property type="entry name" value="Ac_transferase_dom_sf"/>
</dbReference>
<dbReference type="Pfam" id="PF23114">
    <property type="entry name" value="NAD-bd_HRPKS_sdrA"/>
    <property type="match status" value="1"/>
</dbReference>
<dbReference type="Pfam" id="PF00698">
    <property type="entry name" value="Acyl_transf_1"/>
    <property type="match status" value="1"/>
</dbReference>
<dbReference type="InterPro" id="IPR011032">
    <property type="entry name" value="GroES-like_sf"/>
</dbReference>
<evidence type="ECO:0000256" key="6">
    <source>
        <dbReference type="PROSITE-ProRule" id="PRU01363"/>
    </source>
</evidence>
<comment type="caution">
    <text evidence="10">The sequence shown here is derived from an EMBL/GenBank/DDBJ whole genome shotgun (WGS) entry which is preliminary data.</text>
</comment>
<evidence type="ECO:0000256" key="5">
    <source>
        <dbReference type="ARBA" id="ARBA00023315"/>
    </source>
</evidence>
<dbReference type="InterPro" id="IPR049551">
    <property type="entry name" value="PKS_DH_C"/>
</dbReference>
<dbReference type="Pfam" id="PF00109">
    <property type="entry name" value="ketoacyl-synt"/>
    <property type="match status" value="1"/>
</dbReference>
<dbReference type="SUPFAM" id="SSF55048">
    <property type="entry name" value="Probable ACP-binding domain of malonyl-CoA ACP transacylase"/>
    <property type="match status" value="1"/>
</dbReference>
<protein>
    <recommendedName>
        <fullName evidence="12">Polyketide synthase</fullName>
    </recommendedName>
</protein>
<dbReference type="Gene3D" id="3.10.129.110">
    <property type="entry name" value="Polyketide synthase dehydratase"/>
    <property type="match status" value="1"/>
</dbReference>
<dbReference type="InterPro" id="IPR049900">
    <property type="entry name" value="PKS_mFAS_DH"/>
</dbReference>
<evidence type="ECO:0000259" key="8">
    <source>
        <dbReference type="PROSITE" id="PS52004"/>
    </source>
</evidence>
<feature type="domain" description="Carrier" evidence="7">
    <location>
        <begin position="2278"/>
        <end position="2354"/>
    </location>
</feature>
<feature type="active site" description="Proton donor; for dehydratase activity" evidence="6">
    <location>
        <position position="1124"/>
    </location>
</feature>
<dbReference type="Pfam" id="PF16197">
    <property type="entry name" value="KAsynt_C_assoc"/>
    <property type="match status" value="1"/>
</dbReference>
<organism evidence="10 11">
    <name type="scientific">Ascochyta lentis</name>
    <dbReference type="NCBI Taxonomy" id="205686"/>
    <lineage>
        <taxon>Eukaryota</taxon>
        <taxon>Fungi</taxon>
        <taxon>Dikarya</taxon>
        <taxon>Ascomycota</taxon>
        <taxon>Pezizomycotina</taxon>
        <taxon>Dothideomycetes</taxon>
        <taxon>Pleosporomycetidae</taxon>
        <taxon>Pleosporales</taxon>
        <taxon>Pleosporineae</taxon>
        <taxon>Didymellaceae</taxon>
        <taxon>Ascochyta</taxon>
    </lineage>
</organism>
<dbReference type="InterPro" id="IPR056501">
    <property type="entry name" value="NAD-bd_HRPKS_sdrA"/>
</dbReference>
<dbReference type="SUPFAM" id="SSF47336">
    <property type="entry name" value="ACP-like"/>
    <property type="match status" value="1"/>
</dbReference>
<evidence type="ECO:0000256" key="1">
    <source>
        <dbReference type="ARBA" id="ARBA00022450"/>
    </source>
</evidence>
<dbReference type="InterPro" id="IPR049552">
    <property type="entry name" value="PKS_DH_N"/>
</dbReference>
<dbReference type="Pfam" id="PF21089">
    <property type="entry name" value="PKS_DH_N"/>
    <property type="match status" value="1"/>
</dbReference>
<dbReference type="Gene3D" id="3.30.70.3290">
    <property type="match status" value="1"/>
</dbReference>
<dbReference type="OrthoDB" id="329835at2759"/>
<evidence type="ECO:0000259" key="9">
    <source>
        <dbReference type="PROSITE" id="PS52019"/>
    </source>
</evidence>
<dbReference type="Gene3D" id="3.40.50.720">
    <property type="entry name" value="NAD(P)-binding Rossmann-like Domain"/>
    <property type="match status" value="3"/>
</dbReference>
<keyword evidence="1" id="KW-0596">Phosphopantetheine</keyword>
<dbReference type="InterPro" id="IPR013968">
    <property type="entry name" value="PKS_KR"/>
</dbReference>
<dbReference type="GO" id="GO:0004312">
    <property type="term" value="F:fatty acid synthase activity"/>
    <property type="evidence" value="ECO:0007669"/>
    <property type="project" value="TreeGrafter"/>
</dbReference>
<dbReference type="PANTHER" id="PTHR43775:SF18">
    <property type="entry name" value="ENZYME, PUTATIVE (JCVI)-RELATED"/>
    <property type="match status" value="1"/>
</dbReference>
<gene>
    <name evidence="10" type="ORF">EKO04_005128</name>
</gene>
<dbReference type="SUPFAM" id="SSF51735">
    <property type="entry name" value="NAD(P)-binding Rossmann-fold domains"/>
    <property type="match status" value="3"/>
</dbReference>
<evidence type="ECO:0000313" key="11">
    <source>
        <dbReference type="Proteomes" id="UP000651452"/>
    </source>
</evidence>
<feature type="active site" description="Proton acceptor; for dehydratase activity" evidence="6">
    <location>
        <position position="929"/>
    </location>
</feature>
<dbReference type="InterPro" id="IPR016036">
    <property type="entry name" value="Malonyl_transacylase_ACP-bd"/>
</dbReference>
<dbReference type="PANTHER" id="PTHR43775">
    <property type="entry name" value="FATTY ACID SYNTHASE"/>
    <property type="match status" value="1"/>
</dbReference>
<sequence length="2357" mass="258261">MASTNSETHTHNVPEPIAIISVACRLPGHSNSPQKLWELLRSGEIASSQKVPASRFDSAGHFDKSGRPGTLKALSGMFIEDIDPAVFDASFFNLTRADAVAMDPQQRQLLEVVYECFENGGIPLERVRGTQTGCFVGSYTVDYHDMQSRAPSQRPPGMTVGIGRAILSNRISHFYDLKGPRAEAVNAVYLKRLSDAIADGDPIRAVIRGTANNSDGWTPGINSPSAEAQAAVIRAAYLDAGITPDHYVDTGYLECHGTGTPAGDPLELRGAASVLSQTRDSRQPLFIGSIKSNIGHSEPGAGISGLIKAMQVVEQGYIPGNPTFITPNPQIDFEGLRVRASRPGFPWPSTYRRASVNSFGYGGSNAHAVVDNAEHFSREFWSAREKGRPYVSSYTKPGEVLSLRTRTRDRSSKAPFRRPQVLVFSANDDDSLKSQIKALSAHLLDPRVKIKMSDLAYTLSERRTRHFCRAYATVFSGKTGYASIIPNASIVSGHVPDKETKIGCVFTGQGAQWPQMGLDLLKTFPKIVEPLLKELDSALLALPEHLKPSWSLLDELTDVRSSDHLSKPEFSQPLVTALQLAQLKVLQHWNVQPRVVVGHSSGEIAAACSAGHLTRREAILIAYFRGLAARDATSATPMGMIAVGLSATGVKRYLERFPEKDGLVIACYNSPESITISGPVHALTRLSDPLQADGHFARMLRVEVAYHSFHLQEAASRYEKLIDGHVHFERDTDRSAGEPISMVSSVTGGLITQSQTRTAAYWRDNMMSPVQFEMACKTIFGNASTDANFLIELGPSNALAVPVAQTAKDMGIESVKYVGASKRGQDSIHAIFDVAGQLFLHNAWISLDCVNDNTVASEDSMPAVVYDLPNYKWNHSNRYWHESVASKDWRFKPFLEHDLLGSKVPGTLWQNPTWHKKFRLSDLPWLRDHKIGSEILFPAAGYIAMAVEAVRQAEFATTPDAVALEKGKHRCALRDVEFSRGLVLEDDAEIDLMLTLAPMATMGRGWWRYRIMSLLASELEAMGTPSPASWMENSSGFVCIQSDVDIQSPQTPPNVGEFAYPVPAELWHKAMEDVGYSYGPAFQPQLQFECMEGSSSSRALISLSPPSSKWEPQSEYPIHVSALDGCIQSVFPSLHSGCRSDFQSLLLPRRIDQMTLSSQIWRSGEAVALSTSQNGSSGTSVYDTDGKELIMDFKGLVFSSMSVQKSLRLVQNFAQVEWKPDLSHLDSDEKLQKALSNVTNEPELHVHELLDLAAHKVPDLKVLEFGTNGESADPLWLSNGRYSHSVRAACGEYHFASDSASAVLAVEQRISKLSLGNARSSLLNLLSRASRPPPDVSKYDLVLVKFPLHGNESSLETLLNNVHALLVKGGSMIWYDKTQSHASESRIVNGESISNLHLVLESVGFTKVRYSSGGCIVAEAILEQDFEQLQIRKEPIDNNIALLRFFANESHVIAGIIDQLQAKNWKVNRLSSNHDIESLPPRSTVLVLEEISHPLFFNMSEEQWSTLQQLVQKECSLLWVTRGSQMEVTTPENSICHGMFRSIRAEVPMMHVTTLDVDPAALEDSATYSTAIDEVLQRVHESKASGSNSIEEEFAERGGLLYVSRIKRDEMVNRFKDEEDAGCAPLVMRDLHACERPIHLVTERSGDLGALLFVESEHADTLDPDDVEVEVHAIGCNSNDLDIAMGTSLEASSQLGSEAAGIITRIGTAVDNRHVGQRVAFLRRGCFANRTIVSAHATLPLPGAINFTGAATLPVAFATAIHGLCNLARVKRNQRVLIDFEIGSMAFAFIQICQYLDCEVFVVAHDQDYQQVLINEHGIDEVSIHLSPESNFSVKLGPCPDKYGVDVIVQQSAGGTSQRGYWRYLAPGGAVIRVQIATSRNEQALPMEPSTNNYSSHNVDATTLPMTTVSHIFSKLVRLIKDGFVKPLPLHHIFRPNDASSALKLLQSRTYTGKIVISHDSQNVVSVPTRPRARAAKSLLNPDYAYLLVGGLKGICGTLAIHLVSQGAKHIAIMSRSGYQDDASKRAIANIEALGCSIDLLRGDVTSLEDVKNCFQKISSPVGGIVQGAAVFRDCTFESMSHADYHAVIACKVQGTLNLHTISLETQEPIEFFTMLSSISGVVGTKGQANYAGANAFQDAFASYRRKLGLPAISIDLGPVRDVGIMQGNEDLQRRFDDNTWVQINESVLRQIFDYGLLQQAADPQERLNTASEAQMITGLAIPQPDDSELLTHARFRGLRAARGKDGPGLAAVAGAGGDADLQALFLLTQSADPSKAAILSATVAVIGNRLKKQLRLTEDVEPTRQLLQYGMDSLAAVDFRNWVRMMLKVELTTLDIVNASSVMRLCEKVIDKMGFV</sequence>
<evidence type="ECO:0008006" key="12">
    <source>
        <dbReference type="Google" id="ProtNLM"/>
    </source>
</evidence>
<dbReference type="Gene3D" id="3.40.47.10">
    <property type="match status" value="2"/>
</dbReference>
<dbReference type="SUPFAM" id="SSF53901">
    <property type="entry name" value="Thiolase-like"/>
    <property type="match status" value="2"/>
</dbReference>
<reference evidence="10" key="1">
    <citation type="submission" date="2018-12" db="EMBL/GenBank/DDBJ databases">
        <authorList>
            <person name="Syme R.A."/>
            <person name="Farfan-Caceres L."/>
            <person name="Lichtenzveig J."/>
        </authorList>
    </citation>
    <scope>NUCLEOTIDE SEQUENCE</scope>
    <source>
        <strain evidence="10">Al4</strain>
    </source>
</reference>
<feature type="region of interest" description="C-terminal hotdog fold" evidence="6">
    <location>
        <begin position="1059"/>
        <end position="1207"/>
    </location>
</feature>
<evidence type="ECO:0000256" key="2">
    <source>
        <dbReference type="ARBA" id="ARBA00022553"/>
    </source>
</evidence>
<dbReference type="CDD" id="cd00833">
    <property type="entry name" value="PKS"/>
    <property type="match status" value="1"/>
</dbReference>
<dbReference type="InterPro" id="IPR014031">
    <property type="entry name" value="Ketoacyl_synth_C"/>
</dbReference>
<dbReference type="InterPro" id="IPR036291">
    <property type="entry name" value="NAD(P)-bd_dom_sf"/>
</dbReference>
<keyword evidence="11" id="KW-1185">Reference proteome</keyword>
<dbReference type="SMART" id="SM00823">
    <property type="entry name" value="PKS_PP"/>
    <property type="match status" value="1"/>
</dbReference>
<dbReference type="Pfam" id="PF02801">
    <property type="entry name" value="Ketoacyl-synt_C"/>
    <property type="match status" value="1"/>
</dbReference>
<dbReference type="InterPro" id="IPR042104">
    <property type="entry name" value="PKS_dehydratase_sf"/>
</dbReference>
<dbReference type="PROSITE" id="PS52004">
    <property type="entry name" value="KS3_2"/>
    <property type="match status" value="1"/>
</dbReference>
<dbReference type="InterPro" id="IPR009081">
    <property type="entry name" value="PP-bd_ACP"/>
</dbReference>
<dbReference type="GO" id="GO:0031177">
    <property type="term" value="F:phosphopantetheine binding"/>
    <property type="evidence" value="ECO:0007669"/>
    <property type="project" value="InterPro"/>
</dbReference>
<dbReference type="SMART" id="SM00826">
    <property type="entry name" value="PKS_DH"/>
    <property type="match status" value="1"/>
</dbReference>
<feature type="region of interest" description="N-terminal hotdog fold" evidence="6">
    <location>
        <begin position="897"/>
        <end position="1045"/>
    </location>
</feature>
<proteinExistence type="predicted"/>
<dbReference type="InterPro" id="IPR057326">
    <property type="entry name" value="KR_dom"/>
</dbReference>
<dbReference type="SUPFAM" id="SSF53335">
    <property type="entry name" value="S-adenosyl-L-methionine-dependent methyltransferases"/>
    <property type="match status" value="1"/>
</dbReference>
<evidence type="ECO:0000256" key="4">
    <source>
        <dbReference type="ARBA" id="ARBA00023268"/>
    </source>
</evidence>
<dbReference type="InterPro" id="IPR013154">
    <property type="entry name" value="ADH-like_N"/>
</dbReference>
<dbReference type="PROSITE" id="PS52019">
    <property type="entry name" value="PKS_MFAS_DH"/>
    <property type="match status" value="1"/>
</dbReference>
<dbReference type="EMBL" id="RZGK01000008">
    <property type="protein sequence ID" value="KAF9696901.1"/>
    <property type="molecule type" value="Genomic_DNA"/>
</dbReference>
<dbReference type="InterPro" id="IPR016035">
    <property type="entry name" value="Acyl_Trfase/lysoPLipase"/>
</dbReference>
<dbReference type="InterPro" id="IPR036736">
    <property type="entry name" value="ACP-like_sf"/>
</dbReference>
<keyword evidence="4" id="KW-0511">Multifunctional enzyme</keyword>
<dbReference type="GO" id="GO:0044550">
    <property type="term" value="P:secondary metabolite biosynthetic process"/>
    <property type="evidence" value="ECO:0007669"/>
    <property type="project" value="TreeGrafter"/>
</dbReference>
<dbReference type="Gene3D" id="3.90.180.10">
    <property type="entry name" value="Medium-chain alcohol dehydrogenases, catalytic domain"/>
    <property type="match status" value="1"/>
</dbReference>
<dbReference type="Gene3D" id="3.40.50.150">
    <property type="entry name" value="Vaccinia Virus protein VP39"/>
    <property type="match status" value="1"/>
</dbReference>
<dbReference type="InterPro" id="IPR020843">
    <property type="entry name" value="ER"/>
</dbReference>
<dbReference type="SUPFAM" id="SSF50129">
    <property type="entry name" value="GroES-like"/>
    <property type="match status" value="1"/>
</dbReference>
<keyword evidence="3" id="KW-0808">Transferase</keyword>
<dbReference type="PROSITE" id="PS50075">
    <property type="entry name" value="CARRIER"/>
    <property type="match status" value="1"/>
</dbReference>
<dbReference type="InterPro" id="IPR050091">
    <property type="entry name" value="PKS_NRPS_Biosynth_Enz"/>
</dbReference>
<dbReference type="Pfam" id="PF14765">
    <property type="entry name" value="PS-DH"/>
    <property type="match status" value="1"/>
</dbReference>
<dbReference type="InterPro" id="IPR014030">
    <property type="entry name" value="Ketoacyl_synth_N"/>
</dbReference>
<dbReference type="InterPro" id="IPR020841">
    <property type="entry name" value="PKS_Beta-ketoAc_synthase_dom"/>
</dbReference>
<dbReference type="SMART" id="SM00825">
    <property type="entry name" value="PKS_KS"/>
    <property type="match status" value="1"/>
</dbReference>
<keyword evidence="2" id="KW-0597">Phosphoprotein</keyword>
<name>A0A8H7J4B5_9PLEO</name>
<evidence type="ECO:0000313" key="10">
    <source>
        <dbReference type="EMBL" id="KAF9696901.1"/>
    </source>
</evidence>
<dbReference type="Pfam" id="PF08659">
    <property type="entry name" value="KR"/>
    <property type="match status" value="1"/>
</dbReference>
<dbReference type="GO" id="GO:0016491">
    <property type="term" value="F:oxidoreductase activity"/>
    <property type="evidence" value="ECO:0007669"/>
    <property type="project" value="InterPro"/>
</dbReference>
<dbReference type="SMART" id="SM00829">
    <property type="entry name" value="PKS_ER"/>
    <property type="match status" value="1"/>
</dbReference>
<dbReference type="CDD" id="cd05195">
    <property type="entry name" value="enoyl_red"/>
    <property type="match status" value="1"/>
</dbReference>
<dbReference type="SUPFAM" id="SSF52151">
    <property type="entry name" value="FabD/lysophospholipase-like"/>
    <property type="match status" value="1"/>
</dbReference>
<keyword evidence="5" id="KW-0012">Acyltransferase</keyword>
<evidence type="ECO:0000259" key="7">
    <source>
        <dbReference type="PROSITE" id="PS50075"/>
    </source>
</evidence>
<dbReference type="Proteomes" id="UP000651452">
    <property type="component" value="Unassembled WGS sequence"/>
</dbReference>
<dbReference type="InterPro" id="IPR020807">
    <property type="entry name" value="PKS_DH"/>
</dbReference>